<feature type="domain" description="GGDEF" evidence="5">
    <location>
        <begin position="447"/>
        <end position="579"/>
    </location>
</feature>
<evidence type="ECO:0000259" key="5">
    <source>
        <dbReference type="PROSITE" id="PS50887"/>
    </source>
</evidence>
<geneLocation type="plasmid" evidence="6">
    <name>pPp47</name>
</geneLocation>
<dbReference type="FunFam" id="3.30.70.270:FF:000001">
    <property type="entry name" value="Diguanylate cyclase domain protein"/>
    <property type="match status" value="1"/>
</dbReference>
<protein>
    <recommendedName>
        <fullName evidence="3">diguanylate cyclase</fullName>
        <ecNumber evidence="3">2.7.7.65</ecNumber>
    </recommendedName>
</protein>
<dbReference type="CDD" id="cd01949">
    <property type="entry name" value="GGDEF"/>
    <property type="match status" value="1"/>
</dbReference>
<dbReference type="Pfam" id="PF10442">
    <property type="entry name" value="FIST_C"/>
    <property type="match status" value="1"/>
</dbReference>
<dbReference type="NCBIfam" id="TIGR00254">
    <property type="entry name" value="GGDEF"/>
    <property type="match status" value="1"/>
</dbReference>
<dbReference type="PANTHER" id="PTHR45138:SF9">
    <property type="entry name" value="DIGUANYLATE CYCLASE DGCM-RELATED"/>
    <property type="match status" value="1"/>
</dbReference>
<comment type="pathway">
    <text evidence="2">Purine metabolism; 3',5'-cyclic di-GMP biosynthesis.</text>
</comment>
<dbReference type="GO" id="GO:0052621">
    <property type="term" value="F:diguanylate cyclase activity"/>
    <property type="evidence" value="ECO:0007669"/>
    <property type="project" value="UniProtKB-EC"/>
</dbReference>
<dbReference type="Gene3D" id="3.30.70.270">
    <property type="match status" value="1"/>
</dbReference>
<proteinExistence type="predicted"/>
<evidence type="ECO:0000256" key="1">
    <source>
        <dbReference type="ARBA" id="ARBA00001946"/>
    </source>
</evidence>
<dbReference type="SMART" id="SM01204">
    <property type="entry name" value="FIST_C"/>
    <property type="match status" value="1"/>
</dbReference>
<dbReference type="SMART" id="SM00267">
    <property type="entry name" value="GGDEF"/>
    <property type="match status" value="1"/>
</dbReference>
<organism evidence="6">
    <name type="scientific">Proteus penneri</name>
    <dbReference type="NCBI Taxonomy" id="102862"/>
    <lineage>
        <taxon>Bacteria</taxon>
        <taxon>Pseudomonadati</taxon>
        <taxon>Pseudomonadota</taxon>
        <taxon>Gammaproteobacteria</taxon>
        <taxon>Enterobacterales</taxon>
        <taxon>Morganellaceae</taxon>
        <taxon>Proteus</taxon>
    </lineage>
</organism>
<dbReference type="InterPro" id="IPR050469">
    <property type="entry name" value="Diguanylate_Cyclase"/>
</dbReference>
<sequence length="579" mass="64552">MKQYIFNFQSLNDYKVEIDCIKKEINRHSKSVLVQIYCVGLDKEDALSIARITRESLCNCFVVCSSSCDVIVDGTIKDVGSVASITRFDNSKIDTHYTELIPGHEIKEGDKFGRTITSNKDKIKCILFFITPGQVQSYKFIQAMGNHLKDIKFVGAGTDDSSSSFLLCNDKISKSASVAIILKGDRLKSELNTILGWKPIGRSLSITSAKNNRVYEIDNKPAEVLYEYYIGSDKESLATDSQVFPLIFKRGGNEIARVSNKVHSDGSISFLTDVYEGESVRLGYGDIDTMAQETCSAIDKLTRFQPDSIFLFPCISRKTYLKEDMEHEIKPFEKLAPTVGFLSQCEISSDCGSMNTLNAAYLTLGLKELSSKDAKKPLEPTPFYVSPNAKRTSKLMHFMSKVTSELELANQELEKSSRIDFLTGVLNRKAFNTHLDYELSKSSRYRTNSSLIIMDIDFFKKVNDNCGHLVGDKVLQVVSQIVSSEIRESDVFARYGGEEFILFLPETSIIDAKEIAERIRGAIEERTIGSSTSDYPAVTCSFGVSAVISSDNISTLVKRADDALYTAKNNGRNRVEVCA</sequence>
<dbReference type="PROSITE" id="PS50887">
    <property type="entry name" value="GGDEF"/>
    <property type="match status" value="1"/>
</dbReference>
<dbReference type="Pfam" id="PF00990">
    <property type="entry name" value="GGDEF"/>
    <property type="match status" value="1"/>
</dbReference>
<keyword evidence="6" id="KW-0614">Plasmid</keyword>
<dbReference type="PANTHER" id="PTHR45138">
    <property type="entry name" value="REGULATORY COMPONENTS OF SENSORY TRANSDUCTION SYSTEM"/>
    <property type="match status" value="1"/>
</dbReference>
<dbReference type="Pfam" id="PF08495">
    <property type="entry name" value="FIST"/>
    <property type="match status" value="1"/>
</dbReference>
<accession>A0A2P1BQE6</accession>
<dbReference type="SMART" id="SM00897">
    <property type="entry name" value="FIST"/>
    <property type="match status" value="1"/>
</dbReference>
<comment type="catalytic activity">
    <reaction evidence="4">
        <text>2 GTP = 3',3'-c-di-GMP + 2 diphosphate</text>
        <dbReference type="Rhea" id="RHEA:24898"/>
        <dbReference type="ChEBI" id="CHEBI:33019"/>
        <dbReference type="ChEBI" id="CHEBI:37565"/>
        <dbReference type="ChEBI" id="CHEBI:58805"/>
        <dbReference type="EC" id="2.7.7.65"/>
    </reaction>
</comment>
<evidence type="ECO:0000313" key="6">
    <source>
        <dbReference type="EMBL" id="AVI43946.1"/>
    </source>
</evidence>
<dbReference type="InterPro" id="IPR000160">
    <property type="entry name" value="GGDEF_dom"/>
</dbReference>
<evidence type="ECO:0000256" key="4">
    <source>
        <dbReference type="ARBA" id="ARBA00034247"/>
    </source>
</evidence>
<dbReference type="InterPro" id="IPR043128">
    <property type="entry name" value="Rev_trsase/Diguanyl_cyclase"/>
</dbReference>
<comment type="cofactor">
    <cofactor evidence="1">
        <name>Mg(2+)</name>
        <dbReference type="ChEBI" id="CHEBI:18420"/>
    </cofactor>
</comment>
<evidence type="ECO:0000256" key="3">
    <source>
        <dbReference type="ARBA" id="ARBA00012528"/>
    </source>
</evidence>
<dbReference type="RefSeq" id="WP_102939352.1">
    <property type="nucleotide sequence ID" value="NZ_MG516912.1"/>
</dbReference>
<reference evidence="6" key="1">
    <citation type="journal article" date="2018" name="Antimicrob. Agents Chemother.">
        <title>Characterization of the complete nucleotide sequences of IMP-4-encoding plasmids, belonging to diverse Inc families, recovered from Enterobacteriaceae of wildlife origin.</title>
        <authorList>
            <person name="Dolejska M."/>
            <person name="Papagiannitsis C.C."/>
            <person name="Pratova H."/>
            <person name="Medvecky M."/>
            <person name="Davidova Gerzova L."/>
            <person name="Valcek A."/>
        </authorList>
    </citation>
    <scope>NUCLEOTIDE SEQUENCE</scope>
    <source>
        <plasmid evidence="6">pPp47</plasmid>
    </source>
</reference>
<name>A0A2P1BQE6_9GAMM</name>
<dbReference type="InterPro" id="IPR013702">
    <property type="entry name" value="FIST_domain_N"/>
</dbReference>
<dbReference type="InterPro" id="IPR019494">
    <property type="entry name" value="FIST_C"/>
</dbReference>
<dbReference type="EC" id="2.7.7.65" evidence="3"/>
<evidence type="ECO:0000256" key="2">
    <source>
        <dbReference type="ARBA" id="ARBA00004665"/>
    </source>
</evidence>
<dbReference type="AlphaFoldDB" id="A0A2P1BQE6"/>
<dbReference type="EMBL" id="MG516912">
    <property type="protein sequence ID" value="AVI43946.1"/>
    <property type="molecule type" value="Genomic_DNA"/>
</dbReference>
<dbReference type="InterPro" id="IPR029787">
    <property type="entry name" value="Nucleotide_cyclase"/>
</dbReference>
<dbReference type="SUPFAM" id="SSF55073">
    <property type="entry name" value="Nucleotide cyclase"/>
    <property type="match status" value="1"/>
</dbReference>